<protein>
    <submittedName>
        <fullName evidence="3">Uncharacterized protein</fullName>
    </submittedName>
</protein>
<dbReference type="AlphaFoldDB" id="A0A8S0ZV07"/>
<feature type="compositionally biased region" description="Basic residues" evidence="2">
    <location>
        <begin position="1"/>
        <end position="16"/>
    </location>
</feature>
<evidence type="ECO:0000256" key="2">
    <source>
        <dbReference type="SAM" id="MobiDB-lite"/>
    </source>
</evidence>
<dbReference type="Proteomes" id="UP000494106">
    <property type="component" value="Unassembled WGS sequence"/>
</dbReference>
<comment type="caution">
    <text evidence="3">The sequence shown here is derived from an EMBL/GenBank/DDBJ whole genome shotgun (WGS) entry which is preliminary data.</text>
</comment>
<proteinExistence type="predicted"/>
<organism evidence="3 4">
    <name type="scientific">Arctia plantaginis</name>
    <name type="common">Wood tiger moth</name>
    <name type="synonym">Phalaena plantaginis</name>
    <dbReference type="NCBI Taxonomy" id="874455"/>
    <lineage>
        <taxon>Eukaryota</taxon>
        <taxon>Metazoa</taxon>
        <taxon>Ecdysozoa</taxon>
        <taxon>Arthropoda</taxon>
        <taxon>Hexapoda</taxon>
        <taxon>Insecta</taxon>
        <taxon>Pterygota</taxon>
        <taxon>Neoptera</taxon>
        <taxon>Endopterygota</taxon>
        <taxon>Lepidoptera</taxon>
        <taxon>Glossata</taxon>
        <taxon>Ditrysia</taxon>
        <taxon>Noctuoidea</taxon>
        <taxon>Erebidae</taxon>
        <taxon>Arctiinae</taxon>
        <taxon>Arctia</taxon>
    </lineage>
</organism>
<evidence type="ECO:0000313" key="3">
    <source>
        <dbReference type="EMBL" id="CAB3236472.1"/>
    </source>
</evidence>
<evidence type="ECO:0000313" key="4">
    <source>
        <dbReference type="Proteomes" id="UP000494106"/>
    </source>
</evidence>
<name>A0A8S0ZV07_ARCPL</name>
<dbReference type="OrthoDB" id="6375801at2759"/>
<sequence length="224" mass="26694">MSSRERRQKRKNRKKNSQTYRDKTVKVRKNLAKLLDETPPPSPGPMQNNDELRNLAVDRRRQQLRRRRGILYAKISRLQESLKQEIRRKERYRKRCQRQNKNNQTSPEAKVSALLKNVQVPKIVKKKLLLSEVITKQLKDRYSNLKKHSEKKNYYKIVKPDLLKKHKLLSLSKQFFKHDCYKKSVSRKVSAKLMKVKKDVQDFLEKDESSCLTKVALKNQSPLN</sequence>
<feature type="coiled-coil region" evidence="1">
    <location>
        <begin position="75"/>
        <end position="102"/>
    </location>
</feature>
<accession>A0A8S0ZV07</accession>
<reference evidence="3 4" key="1">
    <citation type="submission" date="2020-04" db="EMBL/GenBank/DDBJ databases">
        <authorList>
            <person name="Wallbank WR R."/>
            <person name="Pardo Diaz C."/>
            <person name="Kozak K."/>
            <person name="Martin S."/>
            <person name="Jiggins C."/>
            <person name="Moest M."/>
            <person name="Warren A I."/>
            <person name="Byers J.R.P. K."/>
            <person name="Montejo-Kovacevich G."/>
            <person name="Yen C E."/>
        </authorList>
    </citation>
    <scope>NUCLEOTIDE SEQUENCE [LARGE SCALE GENOMIC DNA]</scope>
</reference>
<keyword evidence="1" id="KW-0175">Coiled coil</keyword>
<feature type="region of interest" description="Disordered" evidence="2">
    <location>
        <begin position="1"/>
        <end position="27"/>
    </location>
</feature>
<dbReference type="EMBL" id="CADEBC010000487">
    <property type="protein sequence ID" value="CAB3236472.1"/>
    <property type="molecule type" value="Genomic_DNA"/>
</dbReference>
<keyword evidence="4" id="KW-1185">Reference proteome</keyword>
<gene>
    <name evidence="3" type="ORF">APLA_LOCUS6571</name>
</gene>
<evidence type="ECO:0000256" key="1">
    <source>
        <dbReference type="SAM" id="Coils"/>
    </source>
</evidence>